<protein>
    <submittedName>
        <fullName evidence="1">Uncharacterized protein</fullName>
    </submittedName>
</protein>
<dbReference type="Gramene" id="PUZ76967">
    <property type="protein sequence ID" value="PUZ76967"/>
    <property type="gene ID" value="GQ55_1G332700"/>
</dbReference>
<name>A0A2T7FA60_9POAL</name>
<accession>A0A2T7FA60</accession>
<proteinExistence type="predicted"/>
<dbReference type="AlphaFoldDB" id="A0A2T7FA60"/>
<keyword evidence="2" id="KW-1185">Reference proteome</keyword>
<evidence type="ECO:0000313" key="1">
    <source>
        <dbReference type="EMBL" id="PUZ76967.1"/>
    </source>
</evidence>
<reference evidence="1 2" key="1">
    <citation type="submission" date="2018-04" db="EMBL/GenBank/DDBJ databases">
        <title>WGS assembly of Panicum hallii var. hallii HAL2.</title>
        <authorList>
            <person name="Lovell J."/>
            <person name="Jenkins J."/>
            <person name="Lowry D."/>
            <person name="Mamidi S."/>
            <person name="Sreedasyam A."/>
            <person name="Weng X."/>
            <person name="Barry K."/>
            <person name="Bonette J."/>
            <person name="Campitelli B."/>
            <person name="Daum C."/>
            <person name="Gordon S."/>
            <person name="Gould B."/>
            <person name="Lipzen A."/>
            <person name="MacQueen A."/>
            <person name="Palacio-Mejia J."/>
            <person name="Plott C."/>
            <person name="Shakirov E."/>
            <person name="Shu S."/>
            <person name="Yoshinaga Y."/>
            <person name="Zane M."/>
            <person name="Rokhsar D."/>
            <person name="Grimwood J."/>
            <person name="Schmutz J."/>
            <person name="Juenger T."/>
        </authorList>
    </citation>
    <scope>NUCLEOTIDE SEQUENCE [LARGE SCALE GENOMIC DNA]</scope>
    <source>
        <strain evidence="2">cv. HAL2</strain>
    </source>
</reference>
<sequence>MLRRWYYNEQIVFRVETLQAEAPLPSCSLHIGQNHFISSPISVYISAHYLLQYVGRHELRKTEASIRFLLPRPAGLAI</sequence>
<dbReference type="Proteomes" id="UP000244336">
    <property type="component" value="Chromosome 1"/>
</dbReference>
<organism evidence="1 2">
    <name type="scientific">Panicum hallii var. hallii</name>
    <dbReference type="NCBI Taxonomy" id="1504633"/>
    <lineage>
        <taxon>Eukaryota</taxon>
        <taxon>Viridiplantae</taxon>
        <taxon>Streptophyta</taxon>
        <taxon>Embryophyta</taxon>
        <taxon>Tracheophyta</taxon>
        <taxon>Spermatophyta</taxon>
        <taxon>Magnoliopsida</taxon>
        <taxon>Liliopsida</taxon>
        <taxon>Poales</taxon>
        <taxon>Poaceae</taxon>
        <taxon>PACMAD clade</taxon>
        <taxon>Panicoideae</taxon>
        <taxon>Panicodae</taxon>
        <taxon>Paniceae</taxon>
        <taxon>Panicinae</taxon>
        <taxon>Panicum</taxon>
        <taxon>Panicum sect. Panicum</taxon>
    </lineage>
</organism>
<dbReference type="EMBL" id="CM009749">
    <property type="protein sequence ID" value="PUZ76967.1"/>
    <property type="molecule type" value="Genomic_DNA"/>
</dbReference>
<gene>
    <name evidence="1" type="ORF">GQ55_1G332700</name>
</gene>
<evidence type="ECO:0000313" key="2">
    <source>
        <dbReference type="Proteomes" id="UP000244336"/>
    </source>
</evidence>